<keyword evidence="2" id="KW-0812">Transmembrane</keyword>
<organism evidence="3 4">
    <name type="scientific">Brevundimonas goettingensis</name>
    <dbReference type="NCBI Taxonomy" id="2774190"/>
    <lineage>
        <taxon>Bacteria</taxon>
        <taxon>Pseudomonadati</taxon>
        <taxon>Pseudomonadota</taxon>
        <taxon>Alphaproteobacteria</taxon>
        <taxon>Caulobacterales</taxon>
        <taxon>Caulobacteraceae</taxon>
        <taxon>Brevundimonas</taxon>
    </lineage>
</organism>
<reference evidence="3" key="1">
    <citation type="submission" date="2020-09" db="EMBL/GenBank/DDBJ databases">
        <title>Brevundimonas sp. LVF2 isolated from a puddle in Goettingen, Germany.</title>
        <authorList>
            <person name="Friedrich I."/>
            <person name="Klassen A."/>
            <person name="Hannes N."/>
            <person name="Schneider D."/>
            <person name="Hertel R."/>
            <person name="Daniel R."/>
        </authorList>
    </citation>
    <scope>NUCLEOTIDE SEQUENCE</scope>
    <source>
        <strain evidence="3">LVF2</strain>
    </source>
</reference>
<feature type="transmembrane region" description="Helical" evidence="2">
    <location>
        <begin position="12"/>
        <end position="33"/>
    </location>
</feature>
<sequence length="199" mass="20499">MSVLDSPRALKIALAASVALNLFAIAGGVTLWVTKTKAESKIEAAQVPGRQSTFRDILAGMEPEARDRVRSAFRASAMAARPDFEASRAARRQAVELMRGPKPDAAAANALLDQSRAAEMRGRARLEHDATAVLVTLDPDDRQALAAILSRRKGGGAPDPHKGGAGGGQGGGPGGGPEGRPDGDHGRGAGDPSGPRGER</sequence>
<dbReference type="EMBL" id="CP062222">
    <property type="protein sequence ID" value="QTC91418.1"/>
    <property type="molecule type" value="Genomic_DNA"/>
</dbReference>
<dbReference type="KEGG" id="bgoe:IFJ75_00315"/>
<dbReference type="InterPro" id="IPR025961">
    <property type="entry name" value="Metal_resist"/>
</dbReference>
<keyword evidence="2" id="KW-0472">Membrane</keyword>
<evidence type="ECO:0000256" key="2">
    <source>
        <dbReference type="SAM" id="Phobius"/>
    </source>
</evidence>
<feature type="compositionally biased region" description="Gly residues" evidence="1">
    <location>
        <begin position="163"/>
        <end position="178"/>
    </location>
</feature>
<dbReference type="Pfam" id="PF13801">
    <property type="entry name" value="Metal_resist"/>
    <property type="match status" value="1"/>
</dbReference>
<evidence type="ECO:0000313" key="3">
    <source>
        <dbReference type="EMBL" id="QTC91418.1"/>
    </source>
</evidence>
<evidence type="ECO:0000256" key="1">
    <source>
        <dbReference type="SAM" id="MobiDB-lite"/>
    </source>
</evidence>
<feature type="compositionally biased region" description="Basic and acidic residues" evidence="1">
    <location>
        <begin position="179"/>
        <end position="188"/>
    </location>
</feature>
<keyword evidence="4" id="KW-1185">Reference proteome</keyword>
<evidence type="ECO:0000313" key="4">
    <source>
        <dbReference type="Proteomes" id="UP000663918"/>
    </source>
</evidence>
<gene>
    <name evidence="3" type="ORF">IFJ75_00315</name>
</gene>
<dbReference type="Proteomes" id="UP000663918">
    <property type="component" value="Chromosome"/>
</dbReference>
<proteinExistence type="predicted"/>
<accession>A0A975GW54</accession>
<name>A0A975GW54_9CAUL</name>
<keyword evidence="2" id="KW-1133">Transmembrane helix</keyword>
<dbReference type="RefSeq" id="WP_207870594.1">
    <property type="nucleotide sequence ID" value="NZ_CP062222.1"/>
</dbReference>
<protein>
    <submittedName>
        <fullName evidence="3">Periplasmic heavy metal sensor</fullName>
    </submittedName>
</protein>
<dbReference type="AlphaFoldDB" id="A0A975GW54"/>
<feature type="region of interest" description="Disordered" evidence="1">
    <location>
        <begin position="150"/>
        <end position="199"/>
    </location>
</feature>